<protein>
    <submittedName>
        <fullName evidence="2">Uncharacterized protein</fullName>
    </submittedName>
</protein>
<dbReference type="Proteomes" id="UP001222027">
    <property type="component" value="Unassembled WGS sequence"/>
</dbReference>
<evidence type="ECO:0000313" key="3">
    <source>
        <dbReference type="Proteomes" id="UP001222027"/>
    </source>
</evidence>
<dbReference type="EMBL" id="JAQQAF010000008">
    <property type="protein sequence ID" value="KAJ8467695.1"/>
    <property type="molecule type" value="Genomic_DNA"/>
</dbReference>
<proteinExistence type="predicted"/>
<keyword evidence="3" id="KW-1185">Reference proteome</keyword>
<organism evidence="2 3">
    <name type="scientific">Ensete ventricosum</name>
    <name type="common">Abyssinian banana</name>
    <name type="synonym">Musa ensete</name>
    <dbReference type="NCBI Taxonomy" id="4639"/>
    <lineage>
        <taxon>Eukaryota</taxon>
        <taxon>Viridiplantae</taxon>
        <taxon>Streptophyta</taxon>
        <taxon>Embryophyta</taxon>
        <taxon>Tracheophyta</taxon>
        <taxon>Spermatophyta</taxon>
        <taxon>Magnoliopsida</taxon>
        <taxon>Liliopsida</taxon>
        <taxon>Zingiberales</taxon>
        <taxon>Musaceae</taxon>
        <taxon>Ensete</taxon>
    </lineage>
</organism>
<sequence>MKLSVTVGSFGVGRGGTSDGRWPPSARIRSSHPSPSNESRFVIIEMDGRIKDTVSGARDSGRLLDEARREKARGLVPDRDHMGRGKACGHSEPVADDWIGANSYSYQNLSQTRLLLTWPSH</sequence>
<dbReference type="AlphaFoldDB" id="A0AAV8Q8F9"/>
<reference evidence="2 3" key="1">
    <citation type="submission" date="2022-12" db="EMBL/GenBank/DDBJ databases">
        <title>Chromosome-scale assembly of the Ensete ventricosum genome.</title>
        <authorList>
            <person name="Dussert Y."/>
            <person name="Stocks J."/>
            <person name="Wendawek A."/>
            <person name="Woldeyes F."/>
            <person name="Nichols R.A."/>
            <person name="Borrell J.S."/>
        </authorList>
    </citation>
    <scope>NUCLEOTIDE SEQUENCE [LARGE SCALE GENOMIC DNA]</scope>
    <source>
        <strain evidence="3">cv. Maze</strain>
        <tissue evidence="2">Seeds</tissue>
    </source>
</reference>
<accession>A0AAV8Q8F9</accession>
<name>A0AAV8Q8F9_ENSVE</name>
<evidence type="ECO:0000313" key="2">
    <source>
        <dbReference type="EMBL" id="KAJ8467695.1"/>
    </source>
</evidence>
<gene>
    <name evidence="2" type="ORF">OPV22_030247</name>
</gene>
<comment type="caution">
    <text evidence="2">The sequence shown here is derived from an EMBL/GenBank/DDBJ whole genome shotgun (WGS) entry which is preliminary data.</text>
</comment>
<feature type="region of interest" description="Disordered" evidence="1">
    <location>
        <begin position="1"/>
        <end position="37"/>
    </location>
</feature>
<evidence type="ECO:0000256" key="1">
    <source>
        <dbReference type="SAM" id="MobiDB-lite"/>
    </source>
</evidence>